<dbReference type="Pfam" id="PF00076">
    <property type="entry name" value="RRM_1"/>
    <property type="match status" value="1"/>
</dbReference>
<evidence type="ECO:0000256" key="2">
    <source>
        <dbReference type="ARBA" id="ARBA00022884"/>
    </source>
</evidence>
<dbReference type="SUPFAM" id="SSF54928">
    <property type="entry name" value="RNA-binding domain, RBD"/>
    <property type="match status" value="1"/>
</dbReference>
<evidence type="ECO:0000313" key="6">
    <source>
        <dbReference type="Proteomes" id="UP000177481"/>
    </source>
</evidence>
<sequence length="98" mass="10836">MEEKQAEQAKLFIGNLAFTTTTDQLREMFAGLEGSEVVDAVVLTDKMTGRSRGFGFVTYATTEMAQKAIEAFNGKDVDGRAIRVDFARPSEKRENSHA</sequence>
<dbReference type="SMART" id="SM00360">
    <property type="entry name" value="RRM"/>
    <property type="match status" value="1"/>
</dbReference>
<evidence type="ECO:0000256" key="3">
    <source>
        <dbReference type="ARBA" id="ARBA00023187"/>
    </source>
</evidence>
<evidence type="ECO:0000313" key="5">
    <source>
        <dbReference type="EMBL" id="OGD64462.1"/>
    </source>
</evidence>
<dbReference type="GO" id="GO:0006397">
    <property type="term" value="P:mRNA processing"/>
    <property type="evidence" value="ECO:0007669"/>
    <property type="project" value="UniProtKB-KW"/>
</dbReference>
<accession>A0A1F5EAN2</accession>
<dbReference type="STRING" id="1797471.A3A71_00145"/>
<dbReference type="Gene3D" id="3.30.70.330">
    <property type="match status" value="1"/>
</dbReference>
<dbReference type="InterPro" id="IPR000504">
    <property type="entry name" value="RRM_dom"/>
</dbReference>
<dbReference type="PROSITE" id="PS50102">
    <property type="entry name" value="RRM"/>
    <property type="match status" value="1"/>
</dbReference>
<dbReference type="InterPro" id="IPR051106">
    <property type="entry name" value="RNA-bind/splicing_reg"/>
</dbReference>
<gene>
    <name evidence="5" type="ORF">A3A71_00145</name>
</gene>
<dbReference type="GO" id="GO:0003723">
    <property type="term" value="F:RNA binding"/>
    <property type="evidence" value="ECO:0007669"/>
    <property type="project" value="UniProtKB-KW"/>
</dbReference>
<evidence type="ECO:0000259" key="4">
    <source>
        <dbReference type="PROSITE" id="PS50102"/>
    </source>
</evidence>
<keyword evidence="3" id="KW-0508">mRNA splicing</keyword>
<keyword evidence="1" id="KW-0507">mRNA processing</keyword>
<keyword evidence="2" id="KW-0694">RNA-binding</keyword>
<dbReference type="InterPro" id="IPR012677">
    <property type="entry name" value="Nucleotide-bd_a/b_plait_sf"/>
</dbReference>
<proteinExistence type="predicted"/>
<feature type="domain" description="RRM" evidence="4">
    <location>
        <begin position="9"/>
        <end position="89"/>
    </location>
</feature>
<dbReference type="EMBL" id="MEZX01000002">
    <property type="protein sequence ID" value="OGD64462.1"/>
    <property type="molecule type" value="Genomic_DNA"/>
</dbReference>
<dbReference type="Proteomes" id="UP000177481">
    <property type="component" value="Unassembled WGS sequence"/>
</dbReference>
<organism evidence="5 6">
    <name type="scientific">Candidatus Berkelbacteria bacterium RIFCSPLOWO2_01_FULL_50_28</name>
    <dbReference type="NCBI Taxonomy" id="1797471"/>
    <lineage>
        <taxon>Bacteria</taxon>
        <taxon>Candidatus Berkelbacteria</taxon>
    </lineage>
</organism>
<evidence type="ECO:0000256" key="1">
    <source>
        <dbReference type="ARBA" id="ARBA00022664"/>
    </source>
</evidence>
<protein>
    <recommendedName>
        <fullName evidence="4">RRM domain-containing protein</fullName>
    </recommendedName>
</protein>
<dbReference type="PANTHER" id="PTHR48028">
    <property type="entry name" value="GLYCINE-RICH RNA-BINDING PROTEIN RZ1A"/>
    <property type="match status" value="1"/>
</dbReference>
<dbReference type="AlphaFoldDB" id="A0A1F5EAN2"/>
<dbReference type="InterPro" id="IPR035979">
    <property type="entry name" value="RBD_domain_sf"/>
</dbReference>
<dbReference type="GO" id="GO:0008380">
    <property type="term" value="P:RNA splicing"/>
    <property type="evidence" value="ECO:0007669"/>
    <property type="project" value="UniProtKB-KW"/>
</dbReference>
<name>A0A1F5EAN2_9BACT</name>
<dbReference type="PANTHER" id="PTHR48028:SF4">
    <property type="entry name" value="SC35-LIKE SPLICING FACTOR"/>
    <property type="match status" value="1"/>
</dbReference>
<reference evidence="5 6" key="1">
    <citation type="journal article" date="2016" name="Nat. Commun.">
        <title>Thousands of microbial genomes shed light on interconnected biogeochemical processes in an aquifer system.</title>
        <authorList>
            <person name="Anantharaman K."/>
            <person name="Brown C.T."/>
            <person name="Hug L.A."/>
            <person name="Sharon I."/>
            <person name="Castelle C.J."/>
            <person name="Probst A.J."/>
            <person name="Thomas B.C."/>
            <person name="Singh A."/>
            <person name="Wilkins M.J."/>
            <person name="Karaoz U."/>
            <person name="Brodie E.L."/>
            <person name="Williams K.H."/>
            <person name="Hubbard S.S."/>
            <person name="Banfield J.F."/>
        </authorList>
    </citation>
    <scope>NUCLEOTIDE SEQUENCE [LARGE SCALE GENOMIC DNA]</scope>
</reference>
<comment type="caution">
    <text evidence="5">The sequence shown here is derived from an EMBL/GenBank/DDBJ whole genome shotgun (WGS) entry which is preliminary data.</text>
</comment>